<dbReference type="InterPro" id="IPR001789">
    <property type="entry name" value="Sig_transdc_resp-reg_receiver"/>
</dbReference>
<feature type="domain" description="HTH luxR-type" evidence="4">
    <location>
        <begin position="140"/>
        <end position="205"/>
    </location>
</feature>
<keyword evidence="1 3" id="KW-0597">Phosphoprotein</keyword>
<dbReference type="InterPro" id="IPR011006">
    <property type="entry name" value="CheY-like_superfamily"/>
</dbReference>
<name>A0ABT6HHS5_9ACTN</name>
<dbReference type="InterPro" id="IPR016032">
    <property type="entry name" value="Sig_transdc_resp-reg_C-effctor"/>
</dbReference>
<keyword evidence="2" id="KW-0238">DNA-binding</keyword>
<evidence type="ECO:0000256" key="2">
    <source>
        <dbReference type="ARBA" id="ARBA00023125"/>
    </source>
</evidence>
<feature type="domain" description="Response regulatory" evidence="5">
    <location>
        <begin position="7"/>
        <end position="124"/>
    </location>
</feature>
<protein>
    <submittedName>
        <fullName evidence="6">Response regulator transcription factor</fullName>
    </submittedName>
</protein>
<evidence type="ECO:0000259" key="5">
    <source>
        <dbReference type="PROSITE" id="PS50110"/>
    </source>
</evidence>
<dbReference type="PANTHER" id="PTHR45566:SF2">
    <property type="entry name" value="NARL SUBFAMILY"/>
    <property type="match status" value="1"/>
</dbReference>
<dbReference type="InterPro" id="IPR058245">
    <property type="entry name" value="NreC/VraR/RcsB-like_REC"/>
</dbReference>
<dbReference type="RefSeq" id="WP_279926460.1">
    <property type="nucleotide sequence ID" value="NZ_JARWBG010000004.1"/>
</dbReference>
<dbReference type="InterPro" id="IPR000792">
    <property type="entry name" value="Tscrpt_reg_LuxR_C"/>
</dbReference>
<accession>A0ABT6HHS5</accession>
<dbReference type="Gene3D" id="3.40.50.2300">
    <property type="match status" value="1"/>
</dbReference>
<dbReference type="PROSITE" id="PS50043">
    <property type="entry name" value="HTH_LUXR_2"/>
    <property type="match status" value="1"/>
</dbReference>
<gene>
    <name evidence="6" type="ORF">QCN29_04945</name>
</gene>
<dbReference type="EMBL" id="JARWBG010000004">
    <property type="protein sequence ID" value="MDH2388146.1"/>
    <property type="molecule type" value="Genomic_DNA"/>
</dbReference>
<comment type="caution">
    <text evidence="6">The sequence shown here is derived from an EMBL/GenBank/DDBJ whole genome shotgun (WGS) entry which is preliminary data.</text>
</comment>
<sequence>MSGTSVRVLIADENSLLREALCLLLDSQPDIEIVAQTGEVAELAGLVAGTRPDLVLFDVHMAPAADREAIVNRLLHGVPATRVLIMSMLDHPGLVRSLLDLGVQGYLHKSVGYAALVAAVRAHRGPYQTVAVPMRQARSRASSGPALSDREAEVLTLVAVALSNRQIALRLGISEGTVKRHLSNVFAKLDAVSRLDAVNKAMSLRLIDSSDQPPLRPRTADRPLAAA</sequence>
<dbReference type="PANTHER" id="PTHR45566">
    <property type="entry name" value="HTH-TYPE TRANSCRIPTIONAL REGULATOR YHJB-RELATED"/>
    <property type="match status" value="1"/>
</dbReference>
<dbReference type="CDD" id="cd06170">
    <property type="entry name" value="LuxR_C_like"/>
    <property type="match status" value="1"/>
</dbReference>
<dbReference type="Pfam" id="PF00072">
    <property type="entry name" value="Response_reg"/>
    <property type="match status" value="1"/>
</dbReference>
<reference evidence="6 7" key="1">
    <citation type="submission" date="2023-04" db="EMBL/GenBank/DDBJ databases">
        <title>Streptomyces chengmaiensis sp. nov. isolated from the stem of mangrove plant in Hainan.</title>
        <authorList>
            <person name="Huang X."/>
            <person name="Zhou S."/>
            <person name="Chu X."/>
            <person name="Xie Y."/>
            <person name="Lin Y."/>
        </authorList>
    </citation>
    <scope>NUCLEOTIDE SEQUENCE [LARGE SCALE GENOMIC DNA]</scope>
    <source>
        <strain evidence="6 7">HNM0663</strain>
    </source>
</reference>
<keyword evidence="7" id="KW-1185">Reference proteome</keyword>
<dbReference type="PRINTS" id="PR00038">
    <property type="entry name" value="HTHLUXR"/>
</dbReference>
<dbReference type="SMART" id="SM00421">
    <property type="entry name" value="HTH_LUXR"/>
    <property type="match status" value="1"/>
</dbReference>
<evidence type="ECO:0000256" key="3">
    <source>
        <dbReference type="PROSITE-ProRule" id="PRU00169"/>
    </source>
</evidence>
<dbReference type="Pfam" id="PF00196">
    <property type="entry name" value="GerE"/>
    <property type="match status" value="1"/>
</dbReference>
<dbReference type="SMART" id="SM00448">
    <property type="entry name" value="REC"/>
    <property type="match status" value="1"/>
</dbReference>
<dbReference type="CDD" id="cd17535">
    <property type="entry name" value="REC_NarL-like"/>
    <property type="match status" value="1"/>
</dbReference>
<dbReference type="SUPFAM" id="SSF46894">
    <property type="entry name" value="C-terminal effector domain of the bipartite response regulators"/>
    <property type="match status" value="1"/>
</dbReference>
<feature type="modified residue" description="4-aspartylphosphate" evidence="3">
    <location>
        <position position="58"/>
    </location>
</feature>
<dbReference type="Proteomes" id="UP001223144">
    <property type="component" value="Unassembled WGS sequence"/>
</dbReference>
<evidence type="ECO:0000313" key="6">
    <source>
        <dbReference type="EMBL" id="MDH2388146.1"/>
    </source>
</evidence>
<evidence type="ECO:0000259" key="4">
    <source>
        <dbReference type="PROSITE" id="PS50043"/>
    </source>
</evidence>
<evidence type="ECO:0000313" key="7">
    <source>
        <dbReference type="Proteomes" id="UP001223144"/>
    </source>
</evidence>
<organism evidence="6 7">
    <name type="scientific">Streptomyces chengmaiensis</name>
    <dbReference type="NCBI Taxonomy" id="3040919"/>
    <lineage>
        <taxon>Bacteria</taxon>
        <taxon>Bacillati</taxon>
        <taxon>Actinomycetota</taxon>
        <taxon>Actinomycetes</taxon>
        <taxon>Kitasatosporales</taxon>
        <taxon>Streptomycetaceae</taxon>
        <taxon>Streptomyces</taxon>
    </lineage>
</organism>
<dbReference type="SUPFAM" id="SSF52172">
    <property type="entry name" value="CheY-like"/>
    <property type="match status" value="1"/>
</dbReference>
<dbReference type="PROSITE" id="PS50110">
    <property type="entry name" value="RESPONSE_REGULATORY"/>
    <property type="match status" value="1"/>
</dbReference>
<dbReference type="InterPro" id="IPR051015">
    <property type="entry name" value="EvgA-like"/>
</dbReference>
<proteinExistence type="predicted"/>
<evidence type="ECO:0000256" key="1">
    <source>
        <dbReference type="ARBA" id="ARBA00022553"/>
    </source>
</evidence>